<name>A0ABT2EKF4_9BACT</name>
<dbReference type="PANTHER" id="PTHR43118">
    <property type="entry name" value="RHAMNOGALACTURONAN LYASE (EUROFUNG)"/>
    <property type="match status" value="1"/>
</dbReference>
<dbReference type="SUPFAM" id="SSF69318">
    <property type="entry name" value="Integrin alpha N-terminal domain"/>
    <property type="match status" value="1"/>
</dbReference>
<dbReference type="Pfam" id="PF21348">
    <property type="entry name" value="RGL11_C"/>
    <property type="match status" value="1"/>
</dbReference>
<dbReference type="InterPro" id="IPR013517">
    <property type="entry name" value="FG-GAP"/>
</dbReference>
<sequence length="471" mass="52407">MAMKVCGFCLGLTVIFVAASVTFCARAPKSALKSPIPPYPSNPFTINLDIPPLSREDSAGGIIVADLDMDGRMDYLVTVRGHVAAYRWDGQKFWVLKVDLRVGGAAESEGLPGHHGAGVQAADIDGDGRTEVLFLTNDSTLHVVDGITGKTKWTAKPPVPEGAERWEHLAIVNLRGKGDRDIVLQATNAEGYRMGRYVAAFALDELRKGNTKPLWHRDDFLACAHNGLRVADLDGDGRDEIISGCILTPDGREIFRLPDVRGHLDSVFIADVRPDIPGLEVVALEEGANRVFLFGTKGLIWVADHKRQEPQNAAVGEFDPNRPGLEIWCRSRYDTHQKPWVFDAFGRVIADYELSKVAPPDWTEKGVEVIFAIHWDGSGRQHIAAKERHKSGDVAVIDPLTGKFIARFKEQADRLYVADVAGDWREELIVLSGNKLRVYQNEFPNPNPNRPRLWSQQNYRRAKAVWNYYSP</sequence>
<evidence type="ECO:0000313" key="4">
    <source>
        <dbReference type="EMBL" id="MCS3918406.1"/>
    </source>
</evidence>
<gene>
    <name evidence="4" type="ORF">M2350_000803</name>
</gene>
<proteinExistence type="predicted"/>
<keyword evidence="5" id="KW-1185">Reference proteome</keyword>
<feature type="domain" description="Rhamnogalacturonan lyase family 11 C-terminal" evidence="3">
    <location>
        <begin position="223"/>
        <end position="464"/>
    </location>
</feature>
<evidence type="ECO:0000256" key="1">
    <source>
        <dbReference type="ARBA" id="ARBA00022729"/>
    </source>
</evidence>
<dbReference type="InterPro" id="IPR034641">
    <property type="entry name" value="RGL11"/>
</dbReference>
<dbReference type="InterPro" id="IPR015943">
    <property type="entry name" value="WD40/YVTN_repeat-like_dom_sf"/>
</dbReference>
<dbReference type="Pfam" id="PF13517">
    <property type="entry name" value="FG-GAP_3"/>
    <property type="match status" value="1"/>
</dbReference>
<dbReference type="InterPro" id="IPR049366">
    <property type="entry name" value="RGL11_C"/>
</dbReference>
<dbReference type="SUPFAM" id="SSF75011">
    <property type="entry name" value="3-carboxy-cis,cis-mucoante lactonizing enzyme"/>
    <property type="match status" value="1"/>
</dbReference>
<accession>A0ABT2EKF4</accession>
<organism evidence="4 5">
    <name type="scientific">Candidatus Fervidibacter sacchari</name>
    <dbReference type="NCBI Taxonomy" id="1448929"/>
    <lineage>
        <taxon>Bacteria</taxon>
        <taxon>Candidatus Fervidibacterota</taxon>
        <taxon>Candidatus Fervidibacter</taxon>
    </lineage>
</organism>
<evidence type="ECO:0000259" key="3">
    <source>
        <dbReference type="Pfam" id="PF21348"/>
    </source>
</evidence>
<reference evidence="4 5" key="1">
    <citation type="submission" date="2022-08" db="EMBL/GenBank/DDBJ databases">
        <title>Bacterial and archaeal communities from various locations to study Microbial Dark Matter (Phase II).</title>
        <authorList>
            <person name="Stepanauskas R."/>
        </authorList>
    </citation>
    <scope>NUCLEOTIDE SEQUENCE [LARGE SCALE GENOMIC DNA]</scope>
    <source>
        <strain evidence="4 5">PD1</strain>
    </source>
</reference>
<evidence type="ECO:0000313" key="5">
    <source>
        <dbReference type="Proteomes" id="UP001204798"/>
    </source>
</evidence>
<keyword evidence="1 2" id="KW-0732">Signal</keyword>
<dbReference type="InterPro" id="IPR028994">
    <property type="entry name" value="Integrin_alpha_N"/>
</dbReference>
<protein>
    <recommendedName>
        <fullName evidence="3">Rhamnogalacturonan lyase family 11 C-terminal domain-containing protein</fullName>
    </recommendedName>
</protein>
<dbReference type="EMBL" id="JANUCP010000001">
    <property type="protein sequence ID" value="MCS3918406.1"/>
    <property type="molecule type" value="Genomic_DNA"/>
</dbReference>
<dbReference type="PANTHER" id="PTHR43118:SF1">
    <property type="entry name" value="RHAMNOGALACTURONAN LYASE (EUROFUNG)"/>
    <property type="match status" value="1"/>
</dbReference>
<dbReference type="RefSeq" id="WP_259094154.1">
    <property type="nucleotide sequence ID" value="NZ_CP130454.1"/>
</dbReference>
<feature type="signal peptide" evidence="2">
    <location>
        <begin position="1"/>
        <end position="19"/>
    </location>
</feature>
<dbReference type="Gene3D" id="2.130.10.10">
    <property type="entry name" value="YVTN repeat-like/Quinoprotein amine dehydrogenase"/>
    <property type="match status" value="1"/>
</dbReference>
<dbReference type="Proteomes" id="UP001204798">
    <property type="component" value="Unassembled WGS sequence"/>
</dbReference>
<feature type="chain" id="PRO_5045170347" description="Rhamnogalacturonan lyase family 11 C-terminal domain-containing protein" evidence="2">
    <location>
        <begin position="20"/>
        <end position="471"/>
    </location>
</feature>
<evidence type="ECO:0000256" key="2">
    <source>
        <dbReference type="SAM" id="SignalP"/>
    </source>
</evidence>
<comment type="caution">
    <text evidence="4">The sequence shown here is derived from an EMBL/GenBank/DDBJ whole genome shotgun (WGS) entry which is preliminary data.</text>
</comment>